<reference evidence="2" key="2">
    <citation type="journal article" date="2022" name="Microbiol. Resour. Announc.">
        <title>Whole-Genome Sequence of Entomortierella parvispora E1425, a Mucoromycotan Fungus Associated with Burkholderiaceae-Related Endosymbiotic Bacteria.</title>
        <authorList>
            <person name="Herlambang A."/>
            <person name="Guo Y."/>
            <person name="Takashima Y."/>
            <person name="Narisawa K."/>
            <person name="Ohta H."/>
            <person name="Nishizawa T."/>
        </authorList>
    </citation>
    <scope>NUCLEOTIDE SEQUENCE</scope>
    <source>
        <strain evidence="2">E1425</strain>
    </source>
</reference>
<feature type="region of interest" description="Disordered" evidence="1">
    <location>
        <begin position="114"/>
        <end position="140"/>
    </location>
</feature>
<sequence length="250" mass="28216">MQTPQPKALTSRDRDYLASALALATEFRQLSTEWKNAVNQGSVALKSARTSAVRAVADLTVIVDQLQDILSRMSSLRLKLIEAIQKASPPDTPSLRSILQSQVDKQQAEILAQERRDRYRSENPDDSEPESEPDLSNMGQKTLGYIPSRDLIRHVIPGTLATPIDLMGYLDHVVDQTMDEMELKESLLEALETIRDLKDSGEDELPSLLDQQLTNMTLVWELEPYLETVPERNEVEGQLGIMSWQMEKVK</sequence>
<feature type="compositionally biased region" description="Acidic residues" evidence="1">
    <location>
        <begin position="124"/>
        <end position="133"/>
    </location>
</feature>
<proteinExistence type="predicted"/>
<dbReference type="Proteomes" id="UP000827284">
    <property type="component" value="Unassembled WGS sequence"/>
</dbReference>
<keyword evidence="3" id="KW-1185">Reference proteome</keyword>
<comment type="caution">
    <text evidence="2">The sequence shown here is derived from an EMBL/GenBank/DDBJ whole genome shotgun (WGS) entry which is preliminary data.</text>
</comment>
<evidence type="ECO:0000313" key="3">
    <source>
        <dbReference type="Proteomes" id="UP000827284"/>
    </source>
</evidence>
<dbReference type="EMBL" id="BQFW01000008">
    <property type="protein sequence ID" value="GJJ73443.1"/>
    <property type="molecule type" value="Genomic_DNA"/>
</dbReference>
<evidence type="ECO:0000313" key="2">
    <source>
        <dbReference type="EMBL" id="GJJ73443.1"/>
    </source>
</evidence>
<accession>A0A9P3HBN0</accession>
<organism evidence="2 3">
    <name type="scientific">Entomortierella parvispora</name>
    <dbReference type="NCBI Taxonomy" id="205924"/>
    <lineage>
        <taxon>Eukaryota</taxon>
        <taxon>Fungi</taxon>
        <taxon>Fungi incertae sedis</taxon>
        <taxon>Mucoromycota</taxon>
        <taxon>Mortierellomycotina</taxon>
        <taxon>Mortierellomycetes</taxon>
        <taxon>Mortierellales</taxon>
        <taxon>Mortierellaceae</taxon>
        <taxon>Entomortierella</taxon>
    </lineage>
</organism>
<gene>
    <name evidence="2" type="ORF">EMPS_05801</name>
</gene>
<protein>
    <submittedName>
        <fullName evidence="2">Uncharacterized protein</fullName>
    </submittedName>
</protein>
<feature type="compositionally biased region" description="Basic and acidic residues" evidence="1">
    <location>
        <begin position="114"/>
        <end position="123"/>
    </location>
</feature>
<name>A0A9P3HBN0_9FUNG</name>
<evidence type="ECO:0000256" key="1">
    <source>
        <dbReference type="SAM" id="MobiDB-lite"/>
    </source>
</evidence>
<reference evidence="2" key="1">
    <citation type="submission" date="2021-11" db="EMBL/GenBank/DDBJ databases">
        <authorList>
            <person name="Herlambang A."/>
            <person name="Guo Y."/>
            <person name="Takashima Y."/>
            <person name="Nishizawa T."/>
        </authorList>
    </citation>
    <scope>NUCLEOTIDE SEQUENCE</scope>
    <source>
        <strain evidence="2">E1425</strain>
    </source>
</reference>
<dbReference type="AlphaFoldDB" id="A0A9P3HBN0"/>
<dbReference type="OrthoDB" id="2421381at2759"/>